<evidence type="ECO:0000313" key="2">
    <source>
        <dbReference type="EMBL" id="QJX47788.1"/>
    </source>
</evidence>
<accession>A0A6M6BIS3</accession>
<dbReference type="Proteomes" id="UP000501623">
    <property type="component" value="Chromosome"/>
</dbReference>
<dbReference type="InterPro" id="IPR021309">
    <property type="entry name" value="YgaP-like_TM"/>
</dbReference>
<dbReference type="RefSeq" id="WP_171591880.1">
    <property type="nucleotide sequence ID" value="NZ_CP053538.1"/>
</dbReference>
<reference evidence="2 3" key="1">
    <citation type="submission" date="2020-05" db="EMBL/GenBank/DDBJ databases">
        <title>Complete genome sequence of Hymenobacter sp. TS19 in Coasted Sand Dune.</title>
        <authorList>
            <person name="Lee J.-H."/>
            <person name="Jung J.-H."/>
            <person name="Jeong S."/>
            <person name="Zhao L."/>
            <person name="Kim M.-K."/>
            <person name="Seo H.-S."/>
            <person name="Lim S."/>
        </authorList>
    </citation>
    <scope>NUCLEOTIDE SEQUENCE [LARGE SCALE GENOMIC DNA]</scope>
    <source>
        <strain evidence="2 3">TS19</strain>
    </source>
</reference>
<feature type="domain" description="Inner membrane protein YgaP-like transmembrane" evidence="1">
    <location>
        <begin position="14"/>
        <end position="62"/>
    </location>
</feature>
<dbReference type="KEGG" id="hts:HMJ29_12885"/>
<gene>
    <name evidence="2" type="ORF">HMJ29_12885</name>
</gene>
<protein>
    <submittedName>
        <fullName evidence="2">DUF2892 domain-containing protein</fullName>
    </submittedName>
</protein>
<dbReference type="EMBL" id="CP053538">
    <property type="protein sequence ID" value="QJX47788.1"/>
    <property type="molecule type" value="Genomic_DNA"/>
</dbReference>
<proteinExistence type="predicted"/>
<name>A0A6M6BIS3_9BACT</name>
<sequence length="89" mass="9139">MDKLLRLIASPGGRVARIAVGTILIGTGLAKGRQSWGLTAAGLLPLAMGAFDWCLLSPLAGLPFEGQELRTVLGPVPKTAGVHSPGSHK</sequence>
<organism evidence="2 3">
    <name type="scientific">Hymenobacter taeanensis</name>
    <dbReference type="NCBI Taxonomy" id="2735321"/>
    <lineage>
        <taxon>Bacteria</taxon>
        <taxon>Pseudomonadati</taxon>
        <taxon>Bacteroidota</taxon>
        <taxon>Cytophagia</taxon>
        <taxon>Cytophagales</taxon>
        <taxon>Hymenobacteraceae</taxon>
        <taxon>Hymenobacter</taxon>
    </lineage>
</organism>
<keyword evidence="3" id="KW-1185">Reference proteome</keyword>
<dbReference type="AlphaFoldDB" id="A0A6M6BIS3"/>
<evidence type="ECO:0000313" key="3">
    <source>
        <dbReference type="Proteomes" id="UP000501623"/>
    </source>
</evidence>
<evidence type="ECO:0000259" key="1">
    <source>
        <dbReference type="Pfam" id="PF11127"/>
    </source>
</evidence>
<dbReference type="Pfam" id="PF11127">
    <property type="entry name" value="YgaP-like_TM"/>
    <property type="match status" value="1"/>
</dbReference>